<evidence type="ECO:0000313" key="2">
    <source>
        <dbReference type="Proteomes" id="UP000634004"/>
    </source>
</evidence>
<dbReference type="AlphaFoldDB" id="A0A8J3CKH2"/>
<dbReference type="Gene3D" id="3.50.50.60">
    <property type="entry name" value="FAD/NAD(P)-binding domain"/>
    <property type="match status" value="2"/>
</dbReference>
<dbReference type="EMBL" id="BMZH01000001">
    <property type="protein sequence ID" value="GHA82342.1"/>
    <property type="molecule type" value="Genomic_DNA"/>
</dbReference>
<comment type="caution">
    <text evidence="1">The sequence shown here is derived from an EMBL/GenBank/DDBJ whole genome shotgun (WGS) entry which is preliminary data.</text>
</comment>
<keyword evidence="2" id="KW-1185">Reference proteome</keyword>
<organism evidence="1 2">
    <name type="scientific">Algimonas arctica</name>
    <dbReference type="NCBI Taxonomy" id="1479486"/>
    <lineage>
        <taxon>Bacteria</taxon>
        <taxon>Pseudomonadati</taxon>
        <taxon>Pseudomonadota</taxon>
        <taxon>Alphaproteobacteria</taxon>
        <taxon>Maricaulales</taxon>
        <taxon>Robiginitomaculaceae</taxon>
        <taxon>Algimonas</taxon>
    </lineage>
</organism>
<sequence length="482" mass="53996">MGPERFETIIIGTGFAGLGLGAKLKEGGQEDFVLLEKADAIGGTWRENTYPGAECDVPSALYSYSFAPNPTWDFKWAKQKQILDYINGFADNHGLRPHIRHGAHVVSAEFSNGEWVVTLADGIKMECRYLVSGIGQLHHPRTPDFDGLETYQGPTFHSAKWDHSVELEGKDIACVGNAASAIQLIPEVAKVARKLTVYHRSPNWIIDKGDRPYSRLEKWIGKTFPAFSKLYRASIWAQGEYGLWPAIQGKKLQGVVLRKQHEKKLKTHFPTDPDMRDKLTPDYPIGARRILLSDKYIEALARDNVEVVFDPIERFTKTGIVAGGVDRGHDAVAFATGFITNPFLMEIDVKGEAGLSLKERWADGAEAYLGVMTAGFPNLFILYGPNTNTGHTSIVYKLEQQFEMVMKLMTESDHGVVSIKPDVEATYNAEVQGRLRNTAWDKVDASWYKDGDKITNNWPGSSKEFKQRLTHPIFEHFNFSKG</sequence>
<reference evidence="1" key="1">
    <citation type="journal article" date="2014" name="Int. J. Syst. Evol. Microbiol.">
        <title>Complete genome sequence of Corynebacterium casei LMG S-19264T (=DSM 44701T), isolated from a smear-ripened cheese.</title>
        <authorList>
            <consortium name="US DOE Joint Genome Institute (JGI-PGF)"/>
            <person name="Walter F."/>
            <person name="Albersmeier A."/>
            <person name="Kalinowski J."/>
            <person name="Ruckert C."/>
        </authorList>
    </citation>
    <scope>NUCLEOTIDE SEQUENCE</scope>
    <source>
        <strain evidence="1">KCTC 32513</strain>
    </source>
</reference>
<name>A0A8J3CKH2_9PROT</name>
<keyword evidence="1" id="KW-0560">Oxidoreductase</keyword>
<dbReference type="PANTHER" id="PTHR42877:SF4">
    <property type="entry name" value="FAD_NAD(P)-BINDING DOMAIN-CONTAINING PROTEIN-RELATED"/>
    <property type="match status" value="1"/>
</dbReference>
<evidence type="ECO:0000313" key="1">
    <source>
        <dbReference type="EMBL" id="GHA82342.1"/>
    </source>
</evidence>
<dbReference type="SUPFAM" id="SSF51905">
    <property type="entry name" value="FAD/NAD(P)-binding domain"/>
    <property type="match status" value="2"/>
</dbReference>
<gene>
    <name evidence="1" type="ORF">GCM10009069_01850</name>
</gene>
<proteinExistence type="predicted"/>
<dbReference type="RefSeq" id="WP_189494413.1">
    <property type="nucleotide sequence ID" value="NZ_BMZH01000001.1"/>
</dbReference>
<dbReference type="InterPro" id="IPR036188">
    <property type="entry name" value="FAD/NAD-bd_sf"/>
</dbReference>
<reference evidence="1" key="2">
    <citation type="submission" date="2020-09" db="EMBL/GenBank/DDBJ databases">
        <authorList>
            <person name="Sun Q."/>
            <person name="Kim S."/>
        </authorList>
    </citation>
    <scope>NUCLEOTIDE SEQUENCE</scope>
    <source>
        <strain evidence="1">KCTC 32513</strain>
    </source>
</reference>
<dbReference type="Proteomes" id="UP000634004">
    <property type="component" value="Unassembled WGS sequence"/>
</dbReference>
<dbReference type="GO" id="GO:0004497">
    <property type="term" value="F:monooxygenase activity"/>
    <property type="evidence" value="ECO:0007669"/>
    <property type="project" value="UniProtKB-KW"/>
</dbReference>
<accession>A0A8J3CKH2</accession>
<dbReference type="PANTHER" id="PTHR42877">
    <property type="entry name" value="L-ORNITHINE N(5)-MONOOXYGENASE-RELATED"/>
    <property type="match status" value="1"/>
</dbReference>
<keyword evidence="1" id="KW-0503">Monooxygenase</keyword>
<dbReference type="Pfam" id="PF13738">
    <property type="entry name" value="Pyr_redox_3"/>
    <property type="match status" value="1"/>
</dbReference>
<protein>
    <submittedName>
        <fullName evidence="1">Flavin-binding monooxygenase</fullName>
    </submittedName>
</protein>
<dbReference type="InterPro" id="IPR051209">
    <property type="entry name" value="FAD-bind_Monooxygenase_sf"/>
</dbReference>